<keyword evidence="1" id="KW-0175">Coiled coil</keyword>
<dbReference type="AlphaFoldDB" id="A0A015JFX1"/>
<dbReference type="GO" id="GO:0003676">
    <property type="term" value="F:nucleic acid binding"/>
    <property type="evidence" value="ECO:0007669"/>
    <property type="project" value="InterPro"/>
</dbReference>
<dbReference type="EMBL" id="JEMT01017288">
    <property type="protein sequence ID" value="EXX68422.1"/>
    <property type="molecule type" value="Genomic_DNA"/>
</dbReference>
<keyword evidence="3" id="KW-1185">Reference proteome</keyword>
<sequence length="227" mass="25190">MSSFFENSCSGCGKDNHSVFFCGNIHHLGIKEIETWLKSINSPPFVHVIKKDQQGYGVVHFNTYEDACVFLHTMKGKRFSGPAYTIIKFSEAKEFKTKKLIKYDEIVTPSTSVITPSAIISDNSPITSDDSSTLTIHPPNDCQFSPMQIDLTNDNDEQSSSIPLIDTAAEGSVKKELINLGCIGCMKLTTQVEFLKTKIISLQDELLLAQKEIIGYKSGLNDNVNKE</sequence>
<organism evidence="2 3">
    <name type="scientific">Rhizophagus irregularis (strain DAOM 197198w)</name>
    <name type="common">Glomus intraradices</name>
    <dbReference type="NCBI Taxonomy" id="1432141"/>
    <lineage>
        <taxon>Eukaryota</taxon>
        <taxon>Fungi</taxon>
        <taxon>Fungi incertae sedis</taxon>
        <taxon>Mucoromycota</taxon>
        <taxon>Glomeromycotina</taxon>
        <taxon>Glomeromycetes</taxon>
        <taxon>Glomerales</taxon>
        <taxon>Glomeraceae</taxon>
        <taxon>Rhizophagus</taxon>
    </lineage>
</organism>
<name>A0A015JFX1_RHIIW</name>
<dbReference type="InterPro" id="IPR035979">
    <property type="entry name" value="RBD_domain_sf"/>
</dbReference>
<evidence type="ECO:0000256" key="1">
    <source>
        <dbReference type="SAM" id="Coils"/>
    </source>
</evidence>
<proteinExistence type="predicted"/>
<evidence type="ECO:0000313" key="3">
    <source>
        <dbReference type="Proteomes" id="UP000022910"/>
    </source>
</evidence>
<feature type="coiled-coil region" evidence="1">
    <location>
        <begin position="185"/>
        <end position="212"/>
    </location>
</feature>
<comment type="caution">
    <text evidence="2">The sequence shown here is derived from an EMBL/GenBank/DDBJ whole genome shotgun (WGS) entry which is preliminary data.</text>
</comment>
<dbReference type="Proteomes" id="UP000022910">
    <property type="component" value="Unassembled WGS sequence"/>
</dbReference>
<dbReference type="OrthoDB" id="2309302at2759"/>
<dbReference type="SUPFAM" id="SSF54928">
    <property type="entry name" value="RNA-binding domain, RBD"/>
    <property type="match status" value="1"/>
</dbReference>
<evidence type="ECO:0008006" key="4">
    <source>
        <dbReference type="Google" id="ProtNLM"/>
    </source>
</evidence>
<dbReference type="HOGENOM" id="CLU_1220246_0_0_1"/>
<reference evidence="2 3" key="1">
    <citation type="submission" date="2014-02" db="EMBL/GenBank/DDBJ databases">
        <title>Single nucleus genome sequencing reveals high similarity among nuclei of an endomycorrhizal fungus.</title>
        <authorList>
            <person name="Lin K."/>
            <person name="Geurts R."/>
            <person name="Zhang Z."/>
            <person name="Limpens E."/>
            <person name="Saunders D.G."/>
            <person name="Mu D."/>
            <person name="Pang E."/>
            <person name="Cao H."/>
            <person name="Cha H."/>
            <person name="Lin T."/>
            <person name="Zhou Q."/>
            <person name="Shang Y."/>
            <person name="Li Y."/>
            <person name="Ivanov S."/>
            <person name="Sharma T."/>
            <person name="Velzen R.V."/>
            <person name="Ruijter N.D."/>
            <person name="Aanen D.K."/>
            <person name="Win J."/>
            <person name="Kamoun S."/>
            <person name="Bisseling T."/>
            <person name="Huang S."/>
        </authorList>
    </citation>
    <scope>NUCLEOTIDE SEQUENCE [LARGE SCALE GENOMIC DNA]</scope>
    <source>
        <strain evidence="3">DAOM197198w</strain>
    </source>
</reference>
<protein>
    <recommendedName>
        <fullName evidence="4">RRM domain-containing protein</fullName>
    </recommendedName>
</protein>
<accession>A0A015JFX1</accession>
<evidence type="ECO:0000313" key="2">
    <source>
        <dbReference type="EMBL" id="EXX68422.1"/>
    </source>
</evidence>
<gene>
    <name evidence="2" type="ORF">RirG_105320</name>
</gene>